<dbReference type="InterPro" id="IPR050545">
    <property type="entry name" value="Mycobact_MmpL"/>
</dbReference>
<evidence type="ECO:0000256" key="6">
    <source>
        <dbReference type="SAM" id="MobiDB-lite"/>
    </source>
</evidence>
<dbReference type="Pfam" id="PF03176">
    <property type="entry name" value="MMPL"/>
    <property type="match status" value="2"/>
</dbReference>
<feature type="domain" description="Membrane transport protein MMPL" evidence="8">
    <location>
        <begin position="507"/>
        <end position="733"/>
    </location>
</feature>
<feature type="transmembrane region" description="Helical" evidence="7">
    <location>
        <begin position="585"/>
        <end position="612"/>
    </location>
</feature>
<keyword evidence="3 7" id="KW-0812">Transmembrane</keyword>
<dbReference type="PANTHER" id="PTHR33406">
    <property type="entry name" value="MEMBRANE PROTEIN MJ1562-RELATED"/>
    <property type="match status" value="1"/>
</dbReference>
<accession>A0A9D5LZ85</accession>
<dbReference type="PANTHER" id="PTHR33406:SF13">
    <property type="entry name" value="MEMBRANE PROTEIN YDFJ"/>
    <property type="match status" value="1"/>
</dbReference>
<evidence type="ECO:0000313" key="9">
    <source>
        <dbReference type="EMBL" id="MBE5039315.1"/>
    </source>
</evidence>
<dbReference type="InterPro" id="IPR004869">
    <property type="entry name" value="MMPL_dom"/>
</dbReference>
<reference evidence="9" key="1">
    <citation type="submission" date="2020-10" db="EMBL/GenBank/DDBJ databases">
        <title>ChiBAC.</title>
        <authorList>
            <person name="Zenner C."/>
            <person name="Hitch T.C.A."/>
            <person name="Clavel T."/>
        </authorList>
    </citation>
    <scope>NUCLEOTIDE SEQUENCE</scope>
    <source>
        <strain evidence="9">DSM 107454</strain>
    </source>
</reference>
<evidence type="ECO:0000256" key="5">
    <source>
        <dbReference type="ARBA" id="ARBA00023136"/>
    </source>
</evidence>
<keyword evidence="4 7" id="KW-1133">Transmembrane helix</keyword>
<dbReference type="AlphaFoldDB" id="A0A9D5LZ85"/>
<evidence type="ECO:0000256" key="3">
    <source>
        <dbReference type="ARBA" id="ARBA00022692"/>
    </source>
</evidence>
<feature type="domain" description="Membrane transport protein MMPL" evidence="8">
    <location>
        <begin position="108"/>
        <end position="329"/>
    </location>
</feature>
<feature type="transmembrane region" description="Helical" evidence="7">
    <location>
        <begin position="715"/>
        <end position="737"/>
    </location>
</feature>
<keyword evidence="10" id="KW-1185">Reference proteome</keyword>
<feature type="transmembrane region" description="Helical" evidence="7">
    <location>
        <begin position="632"/>
        <end position="652"/>
    </location>
</feature>
<evidence type="ECO:0000259" key="8">
    <source>
        <dbReference type="Pfam" id="PF03176"/>
    </source>
</evidence>
<sequence length="817" mass="91046">MMERAATFIVDKRKAVYIVFALALFFSVLSIPKVRVNNDITSYLPTDTETRQSIEIMKQEFVTYDTAKLMITNTTAEIAGQIAERLRQVEGIKSVIFETNSDYFRKSSALLEITLDTMDDNEEKLEILDRIREMVSDYDCYIYSATIDDSTRRIAQEMNMILVYAMIVIIAVLLFTSQSFMEVPVFLIVFGVSAVLNMGTNVIFGEISYITNSIAVVLQLALAIDYAIILSHRFAEEKEGKSAYDAIVAALSKAIIEISSSSLTTIAGLAALMVMQLKIGMDMGLVLCKGILCSLLTVFLLMPGLLLMFSKWIDKTSHRSFVPNIDWFGRWMLRARYVIPVIFAVITAACIYFSSQCDYAFDTNSIQARKRNEDSLAQQKIQETFDTDNTLALIVPKGEYEKEAKVLEVVGQKSGVTSAQGLANTKINDSYGLTDAITPRQFAELTGIDIEVSRLLFQAYGASHEQYQAIFQNVDEYRVRILELFLFVHEQMDLGVISLEPDMTETVNNLYDTLSDARAQLEGENYARLIFTYSGDIESEENVQLMEEIRKEAKRYYSNPILASNTISSQDLKGSFTGDNNKINLLTLLAVIVILLFTFQSSVVPFILVLTIQGSIWMNFSFPYLTGTKLYFLGYLVVSSIQMGATIDYAIVFANRYLELKKTMDPQKAAVQALNEAFPTVFTSGSIMTVAGFLIGFKSSDPTIGSLGLCLGRGTLISIILVMLVLPQLMVLCDKLIEKGAFARMKDKPSRADESGIMYVNGRVHGYINGYVDGSVHGMIRGEIHARVDSGAKIQTSPKLPDGQHEVLKTGKGEVKS</sequence>
<proteinExistence type="predicted"/>
<dbReference type="Proteomes" id="UP000806542">
    <property type="component" value="Unassembled WGS sequence"/>
</dbReference>
<comment type="subcellular location">
    <subcellularLocation>
        <location evidence="1">Cell membrane</location>
        <topology evidence="1">Multi-pass membrane protein</topology>
    </subcellularLocation>
</comment>
<name>A0A9D5LZ85_9FIRM</name>
<comment type="caution">
    <text evidence="9">The sequence shown here is derived from an EMBL/GenBank/DDBJ whole genome shotgun (WGS) entry which is preliminary data.</text>
</comment>
<feature type="transmembrane region" description="Helical" evidence="7">
    <location>
        <begin position="186"/>
        <end position="204"/>
    </location>
</feature>
<dbReference type="EMBL" id="JADCKB010000003">
    <property type="protein sequence ID" value="MBE5039315.1"/>
    <property type="molecule type" value="Genomic_DNA"/>
</dbReference>
<protein>
    <submittedName>
        <fullName evidence="9">MMPL family transporter</fullName>
    </submittedName>
</protein>
<feature type="compositionally biased region" description="Basic and acidic residues" evidence="6">
    <location>
        <begin position="802"/>
        <end position="817"/>
    </location>
</feature>
<feature type="transmembrane region" description="Helical" evidence="7">
    <location>
        <begin position="673"/>
        <end position="695"/>
    </location>
</feature>
<feature type="transmembrane region" description="Helical" evidence="7">
    <location>
        <begin position="254"/>
        <end position="274"/>
    </location>
</feature>
<keyword evidence="2" id="KW-1003">Cell membrane</keyword>
<keyword evidence="5 7" id="KW-0472">Membrane</keyword>
<feature type="transmembrane region" description="Helical" evidence="7">
    <location>
        <begin position="161"/>
        <end position="180"/>
    </location>
</feature>
<feature type="transmembrane region" description="Helical" evidence="7">
    <location>
        <begin position="216"/>
        <end position="234"/>
    </location>
</feature>
<evidence type="ECO:0000256" key="2">
    <source>
        <dbReference type="ARBA" id="ARBA00022475"/>
    </source>
</evidence>
<feature type="transmembrane region" description="Helical" evidence="7">
    <location>
        <begin position="15"/>
        <end position="32"/>
    </location>
</feature>
<evidence type="ECO:0000256" key="4">
    <source>
        <dbReference type="ARBA" id="ARBA00022989"/>
    </source>
</evidence>
<dbReference type="SUPFAM" id="SSF82866">
    <property type="entry name" value="Multidrug efflux transporter AcrB transmembrane domain"/>
    <property type="match status" value="2"/>
</dbReference>
<evidence type="ECO:0000256" key="7">
    <source>
        <dbReference type="SAM" id="Phobius"/>
    </source>
</evidence>
<dbReference type="GO" id="GO:0005886">
    <property type="term" value="C:plasma membrane"/>
    <property type="evidence" value="ECO:0007669"/>
    <property type="project" value="UniProtKB-SubCell"/>
</dbReference>
<evidence type="ECO:0000313" key="10">
    <source>
        <dbReference type="Proteomes" id="UP000806542"/>
    </source>
</evidence>
<gene>
    <name evidence="9" type="ORF">INF28_02385</name>
</gene>
<feature type="transmembrane region" description="Helical" evidence="7">
    <location>
        <begin position="337"/>
        <end position="361"/>
    </location>
</feature>
<dbReference type="Gene3D" id="1.20.1640.10">
    <property type="entry name" value="Multidrug efflux transporter AcrB transmembrane domain"/>
    <property type="match status" value="2"/>
</dbReference>
<evidence type="ECO:0000256" key="1">
    <source>
        <dbReference type="ARBA" id="ARBA00004651"/>
    </source>
</evidence>
<organism evidence="9 10">
    <name type="scientific">Ructibacterium gallinarum</name>
    <dbReference type="NCBI Taxonomy" id="2779355"/>
    <lineage>
        <taxon>Bacteria</taxon>
        <taxon>Bacillati</taxon>
        <taxon>Bacillota</taxon>
        <taxon>Clostridia</taxon>
        <taxon>Eubacteriales</taxon>
        <taxon>Oscillospiraceae</taxon>
        <taxon>Ructibacterium</taxon>
    </lineage>
</organism>
<feature type="region of interest" description="Disordered" evidence="6">
    <location>
        <begin position="794"/>
        <end position="817"/>
    </location>
</feature>
<feature type="transmembrane region" description="Helical" evidence="7">
    <location>
        <begin position="286"/>
        <end position="309"/>
    </location>
</feature>